<dbReference type="PANTHER" id="PTHR43692:SF1">
    <property type="entry name" value="UDP-N-ACETYLMURAMOYLALANINE--D-GLUTAMATE LIGASE"/>
    <property type="match status" value="1"/>
</dbReference>
<name>A0A0F9CCM9_9ZZZZ</name>
<organism evidence="6">
    <name type="scientific">marine sediment metagenome</name>
    <dbReference type="NCBI Taxonomy" id="412755"/>
    <lineage>
        <taxon>unclassified sequences</taxon>
        <taxon>metagenomes</taxon>
        <taxon>ecological metagenomes</taxon>
    </lineage>
</organism>
<feature type="domain" description="Mur ligase C-terminal" evidence="5">
    <location>
        <begin position="27"/>
        <end position="143"/>
    </location>
</feature>
<keyword evidence="3" id="KW-0547">Nucleotide-binding</keyword>
<sequence length="176" mass="18904">AFAIAVQFGLERNLAEDALKHFPGLPHRLQFVAEKNGVRYYNDSKCTTPSGAVVALETFQSRRTVILLGGCDKGVSFDELAVAAAGRAKAVVTFGATKNAILESMEKAVPACPVASAPDLPGALNAARQIAEHGDVILLSPACASYDQFTNYQKRGEMFLRLVTELLKHETRGQTP</sequence>
<comment type="caution">
    <text evidence="6">The sequence shown here is derived from an EMBL/GenBank/DDBJ whole genome shotgun (WGS) entry which is preliminary data.</text>
</comment>
<evidence type="ECO:0000259" key="5">
    <source>
        <dbReference type="Pfam" id="PF02875"/>
    </source>
</evidence>
<evidence type="ECO:0000256" key="1">
    <source>
        <dbReference type="ARBA" id="ARBA00022490"/>
    </source>
</evidence>
<dbReference type="GO" id="GO:0051301">
    <property type="term" value="P:cell division"/>
    <property type="evidence" value="ECO:0007669"/>
    <property type="project" value="InterPro"/>
</dbReference>
<keyword evidence="2" id="KW-0436">Ligase</keyword>
<evidence type="ECO:0000313" key="6">
    <source>
        <dbReference type="EMBL" id="KKL03039.1"/>
    </source>
</evidence>
<evidence type="ECO:0000256" key="2">
    <source>
        <dbReference type="ARBA" id="ARBA00022598"/>
    </source>
</evidence>
<dbReference type="EMBL" id="LAZR01044936">
    <property type="protein sequence ID" value="KKL03039.1"/>
    <property type="molecule type" value="Genomic_DNA"/>
</dbReference>
<keyword evidence="1" id="KW-0963">Cytoplasm</keyword>
<dbReference type="GO" id="GO:0008764">
    <property type="term" value="F:UDP-N-acetylmuramoylalanine-D-glutamate ligase activity"/>
    <property type="evidence" value="ECO:0007669"/>
    <property type="project" value="InterPro"/>
</dbReference>
<reference evidence="6" key="1">
    <citation type="journal article" date="2015" name="Nature">
        <title>Complex archaea that bridge the gap between prokaryotes and eukaryotes.</title>
        <authorList>
            <person name="Spang A."/>
            <person name="Saw J.H."/>
            <person name="Jorgensen S.L."/>
            <person name="Zaremba-Niedzwiedzka K."/>
            <person name="Martijn J."/>
            <person name="Lind A.E."/>
            <person name="van Eijk R."/>
            <person name="Schleper C."/>
            <person name="Guy L."/>
            <person name="Ettema T.J."/>
        </authorList>
    </citation>
    <scope>NUCLEOTIDE SEQUENCE</scope>
</reference>
<dbReference type="InterPro" id="IPR036615">
    <property type="entry name" value="Mur_ligase_C_dom_sf"/>
</dbReference>
<gene>
    <name evidence="6" type="ORF">LCGC14_2626260</name>
</gene>
<dbReference type="PANTHER" id="PTHR43692">
    <property type="entry name" value="UDP-N-ACETYLMURAMOYLALANINE--D-GLUTAMATE LIGASE"/>
    <property type="match status" value="1"/>
</dbReference>
<dbReference type="Gene3D" id="3.90.190.20">
    <property type="entry name" value="Mur ligase, C-terminal domain"/>
    <property type="match status" value="1"/>
</dbReference>
<dbReference type="AlphaFoldDB" id="A0A0F9CCM9"/>
<dbReference type="Pfam" id="PF02875">
    <property type="entry name" value="Mur_ligase_C"/>
    <property type="match status" value="1"/>
</dbReference>
<accession>A0A0F9CCM9</accession>
<feature type="non-terminal residue" evidence="6">
    <location>
        <position position="1"/>
    </location>
</feature>
<dbReference type="GO" id="GO:0008360">
    <property type="term" value="P:regulation of cell shape"/>
    <property type="evidence" value="ECO:0007669"/>
    <property type="project" value="InterPro"/>
</dbReference>
<proteinExistence type="predicted"/>
<dbReference type="InterPro" id="IPR004101">
    <property type="entry name" value="Mur_ligase_C"/>
</dbReference>
<dbReference type="SUPFAM" id="SSF53244">
    <property type="entry name" value="MurD-like peptide ligases, peptide-binding domain"/>
    <property type="match status" value="1"/>
</dbReference>
<dbReference type="GO" id="GO:0005524">
    <property type="term" value="F:ATP binding"/>
    <property type="evidence" value="ECO:0007669"/>
    <property type="project" value="UniProtKB-KW"/>
</dbReference>
<dbReference type="InterPro" id="IPR005762">
    <property type="entry name" value="MurD"/>
</dbReference>
<evidence type="ECO:0000256" key="4">
    <source>
        <dbReference type="ARBA" id="ARBA00022840"/>
    </source>
</evidence>
<evidence type="ECO:0000256" key="3">
    <source>
        <dbReference type="ARBA" id="ARBA00022741"/>
    </source>
</evidence>
<keyword evidence="4" id="KW-0067">ATP-binding</keyword>
<protein>
    <recommendedName>
        <fullName evidence="5">Mur ligase C-terminal domain-containing protein</fullName>
    </recommendedName>
</protein>
<dbReference type="GO" id="GO:0005737">
    <property type="term" value="C:cytoplasm"/>
    <property type="evidence" value="ECO:0007669"/>
    <property type="project" value="InterPro"/>
</dbReference>